<evidence type="ECO:0000256" key="6">
    <source>
        <dbReference type="ARBA" id="ARBA00047698"/>
    </source>
</evidence>
<sequence length="270" mass="30014">RLVIRAAYNSGKVDTVTINDPFIDLNYMVYMFQYDPTHGKFHGTVKAENGKLVINGNPITIFQEPDPSKIKWGDAGAEYVMESTGVFTTMEKAGAHLQWGAKRVIISAPSADPPMFMMGVNHEKYDTSLKIISNPRGSPEHHPCLYWAAKAVRKVIPELNWKLTGMAFRVPTANVSVVDLTYHLEKPAKYDDIKKVVKQASEGPLKGILGHTEHQVVSSDFNSDTHSSTFNAGAGTTLNNHFVKLISWYDNEFGCSNRVVDLMAHMASKE</sequence>
<dbReference type="CDD" id="cd05214">
    <property type="entry name" value="GAPDH_I_N"/>
    <property type="match status" value="1"/>
</dbReference>
<dbReference type="PANTHER" id="PTHR10836">
    <property type="entry name" value="GLYCERALDEHYDE 3-PHOSPHATE DEHYDROGENASE"/>
    <property type="match status" value="1"/>
</dbReference>
<dbReference type="OMA" id="MASTKAC"/>
<dbReference type="SUPFAM" id="SSF55347">
    <property type="entry name" value="Glyceraldehyde-3-phosphate dehydrogenase-like, C-terminal domain"/>
    <property type="match status" value="1"/>
</dbReference>
<dbReference type="InterPro" id="IPR020829">
    <property type="entry name" value="GlycerAld_3-P_DH_cat"/>
</dbReference>
<dbReference type="GO" id="GO:0051287">
    <property type="term" value="F:NAD binding"/>
    <property type="evidence" value="ECO:0007669"/>
    <property type="project" value="InterPro"/>
</dbReference>
<keyword evidence="5" id="KW-0324">Glycolysis</keyword>
<dbReference type="GO" id="GO:0005829">
    <property type="term" value="C:cytosol"/>
    <property type="evidence" value="ECO:0007669"/>
    <property type="project" value="TreeGrafter"/>
</dbReference>
<dbReference type="AlphaFoldDB" id="A0A2I3H9S5"/>
<accession>A0A2I3H9S5</accession>
<dbReference type="GO" id="GO:0006096">
    <property type="term" value="P:glycolytic process"/>
    <property type="evidence" value="ECO:0007669"/>
    <property type="project" value="UniProtKB-KW"/>
</dbReference>
<dbReference type="Pfam" id="PF00044">
    <property type="entry name" value="Gp_dh_N"/>
    <property type="match status" value="1"/>
</dbReference>
<keyword evidence="4" id="KW-0560">Oxidoreductase</keyword>
<dbReference type="EMBL" id="ADFV01180086">
    <property type="status" value="NOT_ANNOTATED_CDS"/>
    <property type="molecule type" value="Genomic_DNA"/>
</dbReference>
<evidence type="ECO:0000256" key="2">
    <source>
        <dbReference type="ARBA" id="ARBA00007406"/>
    </source>
</evidence>
<feature type="domain" description="Glyceraldehyde 3-phosphate dehydrogenase NAD(P) binding" evidence="7">
    <location>
        <begin position="1"/>
        <end position="133"/>
    </location>
</feature>
<name>A0A2I3H9S5_NOMLE</name>
<reference evidence="8" key="3">
    <citation type="submission" date="2025-09" db="UniProtKB">
        <authorList>
            <consortium name="Ensembl"/>
        </authorList>
    </citation>
    <scope>IDENTIFICATION</scope>
</reference>
<dbReference type="EC" id="1.2.1.12" evidence="3"/>
<dbReference type="Ensembl" id="ENSNLET00000057497.1">
    <property type="protein sequence ID" value="ENSNLEP00000040247.1"/>
    <property type="gene ID" value="ENSNLEG00000028070.1"/>
</dbReference>
<dbReference type="SUPFAM" id="SSF51735">
    <property type="entry name" value="NAD(P)-binding Rossmann-fold domains"/>
    <property type="match status" value="1"/>
</dbReference>
<dbReference type="PANTHER" id="PTHR10836:SF87">
    <property type="entry name" value="GLYCERALDEHYDE 3-PHOSPHATE DEHYDROGENASE NAD(P) BINDING DOMAIN-CONTAINING PROTEIN"/>
    <property type="match status" value="1"/>
</dbReference>
<dbReference type="GeneTree" id="ENSGT00940000153112"/>
<organism evidence="8 9">
    <name type="scientific">Nomascus leucogenys</name>
    <name type="common">Northern white-cheeked gibbon</name>
    <name type="synonym">Hylobates leucogenys</name>
    <dbReference type="NCBI Taxonomy" id="61853"/>
    <lineage>
        <taxon>Eukaryota</taxon>
        <taxon>Metazoa</taxon>
        <taxon>Chordata</taxon>
        <taxon>Craniata</taxon>
        <taxon>Vertebrata</taxon>
        <taxon>Euteleostomi</taxon>
        <taxon>Mammalia</taxon>
        <taxon>Eutheria</taxon>
        <taxon>Euarchontoglires</taxon>
        <taxon>Primates</taxon>
        <taxon>Haplorrhini</taxon>
        <taxon>Catarrhini</taxon>
        <taxon>Hylobatidae</taxon>
        <taxon>Nomascus</taxon>
    </lineage>
</organism>
<dbReference type="InterPro" id="IPR020828">
    <property type="entry name" value="GlycerAld_3-P_DH_NAD(P)-bd"/>
</dbReference>
<dbReference type="InParanoid" id="A0A2I3H9S5"/>
<protein>
    <recommendedName>
        <fullName evidence="3">glyceraldehyde-3-phosphate dehydrogenase (phosphorylating)</fullName>
        <ecNumber evidence="3">1.2.1.12</ecNumber>
    </recommendedName>
</protein>
<evidence type="ECO:0000313" key="8">
    <source>
        <dbReference type="Ensembl" id="ENSNLEP00000040247.1"/>
    </source>
</evidence>
<evidence type="ECO:0000256" key="1">
    <source>
        <dbReference type="ARBA" id="ARBA00004869"/>
    </source>
</evidence>
<dbReference type="InterPro" id="IPR036291">
    <property type="entry name" value="NAD(P)-bd_dom_sf"/>
</dbReference>
<evidence type="ECO:0000313" key="9">
    <source>
        <dbReference type="Proteomes" id="UP000001073"/>
    </source>
</evidence>
<dbReference type="SMART" id="SM00846">
    <property type="entry name" value="Gp_dh_N"/>
    <property type="match status" value="1"/>
</dbReference>
<comment type="catalytic activity">
    <reaction evidence="6">
        <text>D-glyceraldehyde 3-phosphate + phosphate + NAD(+) = (2R)-3-phospho-glyceroyl phosphate + NADH + H(+)</text>
        <dbReference type="Rhea" id="RHEA:10300"/>
        <dbReference type="ChEBI" id="CHEBI:15378"/>
        <dbReference type="ChEBI" id="CHEBI:43474"/>
        <dbReference type="ChEBI" id="CHEBI:57540"/>
        <dbReference type="ChEBI" id="CHEBI:57604"/>
        <dbReference type="ChEBI" id="CHEBI:57945"/>
        <dbReference type="ChEBI" id="CHEBI:59776"/>
        <dbReference type="EC" id="1.2.1.12"/>
    </reaction>
</comment>
<dbReference type="Proteomes" id="UP000001073">
    <property type="component" value="Chromosome 18"/>
</dbReference>
<evidence type="ECO:0000256" key="3">
    <source>
        <dbReference type="ARBA" id="ARBA00013119"/>
    </source>
</evidence>
<comment type="similarity">
    <text evidence="2">Belongs to the glyceraldehyde-3-phosphate dehydrogenase family.</text>
</comment>
<proteinExistence type="inferred from homology"/>
<dbReference type="FunFam" id="3.40.50.720:FF:001161">
    <property type="entry name" value="Glyceraldehyde-3-phosphate dehydrogenase"/>
    <property type="match status" value="1"/>
</dbReference>
<reference evidence="8" key="2">
    <citation type="submission" date="2025-08" db="UniProtKB">
        <authorList>
            <consortium name="Ensembl"/>
        </authorList>
    </citation>
    <scope>IDENTIFICATION</scope>
</reference>
<dbReference type="FunFam" id="3.30.360.10:FF:000044">
    <property type="entry name" value="Uncharacterized protein"/>
    <property type="match status" value="1"/>
</dbReference>
<evidence type="ECO:0000259" key="7">
    <source>
        <dbReference type="SMART" id="SM00846"/>
    </source>
</evidence>
<dbReference type="Gene3D" id="3.40.50.720">
    <property type="entry name" value="NAD(P)-binding Rossmann-like Domain"/>
    <property type="match status" value="2"/>
</dbReference>
<dbReference type="GO" id="GO:0004365">
    <property type="term" value="F:glyceraldehyde-3-phosphate dehydrogenase (NAD+) (phosphorylating) activity"/>
    <property type="evidence" value="ECO:0007669"/>
    <property type="project" value="UniProtKB-EC"/>
</dbReference>
<comment type="pathway">
    <text evidence="1">Carbohydrate degradation; glycolysis; pyruvate from D-glyceraldehyde 3-phosphate: step 1/5.</text>
</comment>
<dbReference type="Gene3D" id="3.30.360.10">
    <property type="entry name" value="Dihydrodipicolinate Reductase, domain 2"/>
    <property type="match status" value="1"/>
</dbReference>
<dbReference type="InterPro" id="IPR020831">
    <property type="entry name" value="GlycerAld/Erythrose_P_DH"/>
</dbReference>
<dbReference type="STRING" id="61853.ENSNLEP00000040247"/>
<evidence type="ECO:0000256" key="5">
    <source>
        <dbReference type="ARBA" id="ARBA00023152"/>
    </source>
</evidence>
<keyword evidence="9" id="KW-1185">Reference proteome</keyword>
<reference evidence="8 9" key="1">
    <citation type="submission" date="2012-10" db="EMBL/GenBank/DDBJ databases">
        <authorList>
            <consortium name="Gibbon Genome Sequencing Consortium"/>
        </authorList>
    </citation>
    <scope>NUCLEOTIDE SEQUENCE [LARGE SCALE GENOMIC DNA]</scope>
</reference>
<dbReference type="Pfam" id="PF02800">
    <property type="entry name" value="Gp_dh_C"/>
    <property type="match status" value="1"/>
</dbReference>
<evidence type="ECO:0000256" key="4">
    <source>
        <dbReference type="ARBA" id="ARBA00023002"/>
    </source>
</evidence>